<dbReference type="PANTHER" id="PTHR10231">
    <property type="entry name" value="NUCLEOTIDE-SUGAR TRANSMEMBRANE TRANSPORTER"/>
    <property type="match status" value="1"/>
</dbReference>
<evidence type="ECO:0000256" key="4">
    <source>
        <dbReference type="ARBA" id="ARBA00023136"/>
    </source>
</evidence>
<feature type="transmembrane region" description="Helical" evidence="5">
    <location>
        <begin position="264"/>
        <end position="284"/>
    </location>
</feature>
<keyword evidence="6" id="KW-0732">Signal</keyword>
<dbReference type="Pfam" id="PF04142">
    <property type="entry name" value="Nuc_sug_transp"/>
    <property type="match status" value="1"/>
</dbReference>
<name>A0ABR1G3P9_AURAN</name>
<dbReference type="InterPro" id="IPR007271">
    <property type="entry name" value="Nuc_sug_transpt"/>
</dbReference>
<gene>
    <name evidence="7" type="ORF">SO694_00121049</name>
</gene>
<feature type="transmembrane region" description="Helical" evidence="5">
    <location>
        <begin position="222"/>
        <end position="243"/>
    </location>
</feature>
<proteinExistence type="predicted"/>
<evidence type="ECO:0000256" key="5">
    <source>
        <dbReference type="SAM" id="Phobius"/>
    </source>
</evidence>
<keyword evidence="2 5" id="KW-0812">Transmembrane</keyword>
<reference evidence="7 8" key="1">
    <citation type="submission" date="2024-03" db="EMBL/GenBank/DDBJ databases">
        <title>Aureococcus anophagefferens CCMP1851 and Kratosvirus quantuckense: Draft genome of a second virus-susceptible host strain in the model system.</title>
        <authorList>
            <person name="Chase E."/>
            <person name="Truchon A.R."/>
            <person name="Schepens W."/>
            <person name="Wilhelm S.W."/>
        </authorList>
    </citation>
    <scope>NUCLEOTIDE SEQUENCE [LARGE SCALE GENOMIC DNA]</scope>
    <source>
        <strain evidence="7 8">CCMP1851</strain>
    </source>
</reference>
<keyword evidence="4 5" id="KW-0472">Membrane</keyword>
<keyword evidence="8" id="KW-1185">Reference proteome</keyword>
<feature type="transmembrane region" description="Helical" evidence="5">
    <location>
        <begin position="338"/>
        <end position="358"/>
    </location>
</feature>
<feature type="transmembrane region" description="Helical" evidence="5">
    <location>
        <begin position="136"/>
        <end position="156"/>
    </location>
</feature>
<dbReference type="Proteomes" id="UP001363151">
    <property type="component" value="Unassembled WGS sequence"/>
</dbReference>
<keyword evidence="3 5" id="KW-1133">Transmembrane helix</keyword>
<evidence type="ECO:0000313" key="7">
    <source>
        <dbReference type="EMBL" id="KAK7247818.1"/>
    </source>
</evidence>
<evidence type="ECO:0000256" key="3">
    <source>
        <dbReference type="ARBA" id="ARBA00022989"/>
    </source>
</evidence>
<evidence type="ECO:0000313" key="8">
    <source>
        <dbReference type="Proteomes" id="UP001363151"/>
    </source>
</evidence>
<dbReference type="SUPFAM" id="SSF103481">
    <property type="entry name" value="Multidrug resistance efflux transporter EmrE"/>
    <property type="match status" value="1"/>
</dbReference>
<dbReference type="EMBL" id="JBBJCI010000126">
    <property type="protein sequence ID" value="KAK7247818.1"/>
    <property type="molecule type" value="Genomic_DNA"/>
</dbReference>
<accession>A0ABR1G3P9</accession>
<feature type="chain" id="PRO_5047010627" evidence="6">
    <location>
        <begin position="21"/>
        <end position="384"/>
    </location>
</feature>
<organism evidence="7 8">
    <name type="scientific">Aureococcus anophagefferens</name>
    <name type="common">Harmful bloom alga</name>
    <dbReference type="NCBI Taxonomy" id="44056"/>
    <lineage>
        <taxon>Eukaryota</taxon>
        <taxon>Sar</taxon>
        <taxon>Stramenopiles</taxon>
        <taxon>Ochrophyta</taxon>
        <taxon>Pelagophyceae</taxon>
        <taxon>Pelagomonadales</taxon>
        <taxon>Pelagomonadaceae</taxon>
        <taxon>Aureococcus</taxon>
    </lineage>
</organism>
<comment type="subcellular location">
    <subcellularLocation>
        <location evidence="1">Membrane</location>
        <topology evidence="1">Multi-pass membrane protein</topology>
    </subcellularLocation>
</comment>
<feature type="transmembrane region" description="Helical" evidence="5">
    <location>
        <begin position="193"/>
        <end position="216"/>
    </location>
</feature>
<feature type="transmembrane region" description="Helical" evidence="5">
    <location>
        <begin position="364"/>
        <end position="381"/>
    </location>
</feature>
<protein>
    <submittedName>
        <fullName evidence="7">Pyrimidine nucleotide-sugar transmembrane transporter</fullName>
    </submittedName>
</protein>
<comment type="caution">
    <text evidence="7">The sequence shown here is derived from an EMBL/GenBank/DDBJ whole genome shotgun (WGS) entry which is preliminary data.</text>
</comment>
<evidence type="ECO:0000256" key="1">
    <source>
        <dbReference type="ARBA" id="ARBA00004141"/>
    </source>
</evidence>
<evidence type="ECO:0000256" key="6">
    <source>
        <dbReference type="SAM" id="SignalP"/>
    </source>
</evidence>
<feature type="signal peptide" evidence="6">
    <location>
        <begin position="1"/>
        <end position="20"/>
    </location>
</feature>
<dbReference type="InterPro" id="IPR037185">
    <property type="entry name" value="EmrE-like"/>
</dbReference>
<evidence type="ECO:0000256" key="2">
    <source>
        <dbReference type="ARBA" id="ARBA00022692"/>
    </source>
</evidence>
<sequence>MSRGLLLPVLLLQGVAMALTKPQISLQKLKQPRSSVAVGRGGALASAPAPAEEAPGLRGLLVRHRTPLLFGALVTQKVLADTLTDMTRRAGAYSGSTVSMLSEVAKFPVLAVAIVVFGGGAKRLKPTVVRAFRDTPLKIAWIAGAYAAQNVLYFAALGRISAASYQVLSQSKMIFTAILAVTMLGQRLGPRKLVALASLLAGSLLVQLSEMGGAFGEAGADALLGGGLTVLGALLSAVPNVWYEKILKTEGEDEWARNIQVTCWIFLWIAASQLGSAASAFRAGVPGAVAPWASPYAFGSSMIGSMEGITPAVWAVVALKSLNGILIPATLKYAGNLVYLYAKPTSIVATALAAAAWSGAPPPLAFSAGAALVIYSMLQWAKKD</sequence>
<feature type="transmembrane region" description="Helical" evidence="5">
    <location>
        <begin position="296"/>
        <end position="317"/>
    </location>
</feature>